<dbReference type="Gene3D" id="1.10.1660.10">
    <property type="match status" value="1"/>
</dbReference>
<dbReference type="PRINTS" id="PR00040">
    <property type="entry name" value="HTHMERR"/>
</dbReference>
<dbReference type="GO" id="GO:0003677">
    <property type="term" value="F:DNA binding"/>
    <property type="evidence" value="ECO:0007669"/>
    <property type="project" value="UniProtKB-KW"/>
</dbReference>
<accession>A0ABS4W4P8</accession>
<dbReference type="SMART" id="SM00422">
    <property type="entry name" value="HTH_MERR"/>
    <property type="match status" value="1"/>
</dbReference>
<evidence type="ECO:0000313" key="4">
    <source>
        <dbReference type="Proteomes" id="UP001519295"/>
    </source>
</evidence>
<dbReference type="InterPro" id="IPR000551">
    <property type="entry name" value="MerR-type_HTH_dom"/>
</dbReference>
<dbReference type="PANTHER" id="PTHR30204">
    <property type="entry name" value="REDOX-CYCLING DRUG-SENSING TRANSCRIPTIONAL ACTIVATOR SOXR"/>
    <property type="match status" value="1"/>
</dbReference>
<dbReference type="RefSeq" id="WP_210034913.1">
    <property type="nucleotide sequence ID" value="NZ_JAGINU010000001.1"/>
</dbReference>
<dbReference type="PANTHER" id="PTHR30204:SF98">
    <property type="entry name" value="HTH-TYPE TRANSCRIPTIONAL REGULATOR ADHR"/>
    <property type="match status" value="1"/>
</dbReference>
<dbReference type="PROSITE" id="PS50937">
    <property type="entry name" value="HTH_MERR_2"/>
    <property type="match status" value="1"/>
</dbReference>
<dbReference type="Pfam" id="PF13411">
    <property type="entry name" value="MerR_1"/>
    <property type="match status" value="1"/>
</dbReference>
<reference evidence="3 4" key="1">
    <citation type="submission" date="2021-03" db="EMBL/GenBank/DDBJ databases">
        <title>Sequencing the genomes of 1000 actinobacteria strains.</title>
        <authorList>
            <person name="Klenk H.-P."/>
        </authorList>
    </citation>
    <scope>NUCLEOTIDE SEQUENCE [LARGE SCALE GENOMIC DNA]</scope>
    <source>
        <strain evidence="3 4">DSM 45256</strain>
    </source>
</reference>
<protein>
    <submittedName>
        <fullName evidence="3">DNA-binding transcriptional MerR regulator</fullName>
    </submittedName>
</protein>
<keyword evidence="4" id="KW-1185">Reference proteome</keyword>
<dbReference type="SUPFAM" id="SSF46955">
    <property type="entry name" value="Putative DNA-binding domain"/>
    <property type="match status" value="1"/>
</dbReference>
<comment type="caution">
    <text evidence="3">The sequence shown here is derived from an EMBL/GenBank/DDBJ whole genome shotgun (WGS) entry which is preliminary data.</text>
</comment>
<dbReference type="Proteomes" id="UP001519295">
    <property type="component" value="Unassembled WGS sequence"/>
</dbReference>
<name>A0ABS4W4P8_9PSEU</name>
<dbReference type="InterPro" id="IPR047057">
    <property type="entry name" value="MerR_fam"/>
</dbReference>
<sequence>MRVSELSRSSDVPVATIKYYLREGLLHRGEATSPNQARYDDTHLRRLRLIRALVEVGGLPITVVKDVLAAVDDPDIGMHHVLGRAAYAVTGTGDDGGEFADAAEADVRAITAHTGWRVAETAPALAGARSVLARMHELGHAPGDDTLLSWAEAADRAAEGDLKAIARNENREDAAETAVVGTVLGDALLAALRRIAQESHSAARYPSDCRPPS</sequence>
<dbReference type="EMBL" id="JAGINU010000001">
    <property type="protein sequence ID" value="MBP2371190.1"/>
    <property type="molecule type" value="Genomic_DNA"/>
</dbReference>
<evidence type="ECO:0000256" key="1">
    <source>
        <dbReference type="ARBA" id="ARBA00023125"/>
    </source>
</evidence>
<feature type="domain" description="HTH merR-type" evidence="2">
    <location>
        <begin position="1"/>
        <end position="70"/>
    </location>
</feature>
<organism evidence="3 4">
    <name type="scientific">Pseudonocardia parietis</name>
    <dbReference type="NCBI Taxonomy" id="570936"/>
    <lineage>
        <taxon>Bacteria</taxon>
        <taxon>Bacillati</taxon>
        <taxon>Actinomycetota</taxon>
        <taxon>Actinomycetes</taxon>
        <taxon>Pseudonocardiales</taxon>
        <taxon>Pseudonocardiaceae</taxon>
        <taxon>Pseudonocardia</taxon>
    </lineage>
</organism>
<dbReference type="InterPro" id="IPR009061">
    <property type="entry name" value="DNA-bd_dom_put_sf"/>
</dbReference>
<evidence type="ECO:0000313" key="3">
    <source>
        <dbReference type="EMBL" id="MBP2371190.1"/>
    </source>
</evidence>
<gene>
    <name evidence="3" type="ORF">JOF36_006886</name>
</gene>
<keyword evidence="1 3" id="KW-0238">DNA-binding</keyword>
<proteinExistence type="predicted"/>
<evidence type="ECO:0000259" key="2">
    <source>
        <dbReference type="PROSITE" id="PS50937"/>
    </source>
</evidence>